<dbReference type="InterPro" id="IPR035437">
    <property type="entry name" value="SNase_OB-fold_sf"/>
</dbReference>
<gene>
    <name evidence="4" type="ORF">Bathy02g01450</name>
</gene>
<feature type="domain" description="TNase-like" evidence="3">
    <location>
        <begin position="178"/>
        <end position="321"/>
    </location>
</feature>
<proteinExistence type="predicted"/>
<dbReference type="RefSeq" id="XP_007514567.1">
    <property type="nucleotide sequence ID" value="XM_007514505.1"/>
</dbReference>
<sequence>MPVTGWLRGTVKAVPSGDTVLIVANAGPTSSGPPPEKIVTLAGIIAPRMGRRDGSYADEPFAFQSREALRRALIGEPVTFKVESEYASREFALVFKDGAGDIALEHCKNGWCVGKPSREDENDENAMKRNQLIKEAEEDAKQFFRGKHTCDPLLLNKAVRNKSDPRLVDEFIDSKGVEPIHCVVEVALNGSTMKVSVCEEGPARGAEVTILLSGVVAPAMGKKNEKEPEPHAREAKYFAELSVLNRDVLVAFVGKDKYGNRFASVMPKDDHSSIVPLANALLERGLAKVSDYSAALALGGAGPLRTAEAIAKTNRIRIWQDYVPPSNEDSHFENMGRSRKIQGKVIEVVSGDAVMVEDSRTGEEMKVMLSSVRAPRIAPLGRGARERSVKDEPYAREAKEFVRTRVIGKKVEVNFEYTKTIAGNDARDIPEKVIEFGTIALIGEVVKKPPQYNNHGIPIEAEPEDAPNLAELLVIRGLASVVRHRENEARSHKYDDLLVAESKAIQQKKGVHSPKDAPIPHDLNDASENVKKATQFLPFLQRAGKFHGVVEHCINGHRFRVSSQNAGAVFTLSLSGVRCPTREEPFAKEALNYVRNRVNQREVQVAANSVDKTGTFRGTLECNTLTLDLASELVRAGLARVSFHGDASALEVEKAAKIARVGIWKDWDEEAEEARRLAEEMQANNLGGGFSEDQNPARFYGGKFYDDENNSSNNNSKNGVQSPTGSGKVSAPPGYEGGIMNNNGNAPPGGYLSSVNSTSSTAAAAVMRKGGDPQMQQQQQQQQQSTRNQYDNRKGSSSIPYPQARDSGPPVFTTRLGVTETLREGKFFAQILERSVANELWQLLQKEYASDDPDVKAPPPGFEPKLNDLVAIKSPEDNSWYRATVNYRDENAKELDVMCIDFGHNERISIRRARPLHSNVSLNAYPPQARLCQLAHIAMPSRHSDYKDVAESEFQRLVHGGEFHAIVDARMKKFDFDHAWSSAVDARPELTLTLWSVEDDKDEESSNAKKDSKLAKPYSPEQFLPERSVQGVLAASGLCRMSRFKVGYTQTSEDNREAIHGEIDKARREHCGMFEYGDVDSDWER</sequence>
<dbReference type="InterPro" id="IPR016071">
    <property type="entry name" value="Staphylococal_nuclease_OB-fold"/>
</dbReference>
<dbReference type="OrthoDB" id="10023235at2759"/>
<dbReference type="GO" id="GO:0003723">
    <property type="term" value="F:RNA binding"/>
    <property type="evidence" value="ECO:0007669"/>
    <property type="project" value="TreeGrafter"/>
</dbReference>
<dbReference type="Pfam" id="PF00567">
    <property type="entry name" value="TUDOR"/>
    <property type="match status" value="1"/>
</dbReference>
<reference evidence="4 5" key="1">
    <citation type="submission" date="2011-10" db="EMBL/GenBank/DDBJ databases">
        <authorList>
            <person name="Genoscope - CEA"/>
        </authorList>
    </citation>
    <scope>NUCLEOTIDE SEQUENCE [LARGE SCALE GENOMIC DNA]</scope>
    <source>
        <strain evidence="4 5">RCC 1105</strain>
    </source>
</reference>
<evidence type="ECO:0000259" key="2">
    <source>
        <dbReference type="PROSITE" id="PS50304"/>
    </source>
</evidence>
<evidence type="ECO:0000313" key="4">
    <source>
        <dbReference type="EMBL" id="CCO14807.1"/>
    </source>
</evidence>
<dbReference type="PROSITE" id="PS50304">
    <property type="entry name" value="TUDOR"/>
    <property type="match status" value="1"/>
</dbReference>
<dbReference type="eggNOG" id="KOG2039">
    <property type="taxonomic scope" value="Eukaryota"/>
</dbReference>
<keyword evidence="5" id="KW-1185">Reference proteome</keyword>
<dbReference type="Gene3D" id="2.30.30.140">
    <property type="match status" value="1"/>
</dbReference>
<dbReference type="InterPro" id="IPR002999">
    <property type="entry name" value="Tudor"/>
</dbReference>
<dbReference type="GO" id="GO:0006402">
    <property type="term" value="P:mRNA catabolic process"/>
    <property type="evidence" value="ECO:0007669"/>
    <property type="project" value="TreeGrafter"/>
</dbReference>
<feature type="domain" description="TNase-like" evidence="3">
    <location>
        <begin position="5"/>
        <end position="142"/>
    </location>
</feature>
<evidence type="ECO:0000259" key="3">
    <source>
        <dbReference type="PROSITE" id="PS50830"/>
    </source>
</evidence>
<dbReference type="SUPFAM" id="SSF63748">
    <property type="entry name" value="Tudor/PWWP/MBT"/>
    <property type="match status" value="1"/>
</dbReference>
<dbReference type="PANTHER" id="PTHR12302">
    <property type="entry name" value="EBNA2 BINDING PROTEIN P100"/>
    <property type="match status" value="1"/>
</dbReference>
<evidence type="ECO:0000256" key="1">
    <source>
        <dbReference type="SAM" id="MobiDB-lite"/>
    </source>
</evidence>
<dbReference type="SUPFAM" id="SSF50199">
    <property type="entry name" value="Staphylococcal nuclease"/>
    <property type="match status" value="4"/>
</dbReference>
<feature type="compositionally biased region" description="Polar residues" evidence="1">
    <location>
        <begin position="785"/>
        <end position="800"/>
    </location>
</feature>
<feature type="domain" description="Tudor" evidence="2">
    <location>
        <begin position="863"/>
        <end position="923"/>
    </location>
</feature>
<dbReference type="Gene3D" id="2.40.50.90">
    <property type="match status" value="5"/>
</dbReference>
<dbReference type="EMBL" id="FO082277">
    <property type="protein sequence ID" value="CCO14807.1"/>
    <property type="molecule type" value="Genomic_DNA"/>
</dbReference>
<evidence type="ECO:0000313" key="5">
    <source>
        <dbReference type="Proteomes" id="UP000198341"/>
    </source>
</evidence>
<dbReference type="AlphaFoldDB" id="K8EAE9"/>
<feature type="region of interest" description="Disordered" evidence="1">
    <location>
        <begin position="685"/>
        <end position="812"/>
    </location>
</feature>
<protein>
    <submittedName>
        <fullName evidence="4">Uncharacterized protein</fullName>
    </submittedName>
</protein>
<dbReference type="STRING" id="41875.K8EAE9"/>
<dbReference type="SMART" id="SM00318">
    <property type="entry name" value="SNc"/>
    <property type="match status" value="4"/>
</dbReference>
<dbReference type="GO" id="GO:0005829">
    <property type="term" value="C:cytosol"/>
    <property type="evidence" value="ECO:0007669"/>
    <property type="project" value="TreeGrafter"/>
</dbReference>
<organism evidence="4 5">
    <name type="scientific">Bathycoccus prasinos</name>
    <dbReference type="NCBI Taxonomy" id="41875"/>
    <lineage>
        <taxon>Eukaryota</taxon>
        <taxon>Viridiplantae</taxon>
        <taxon>Chlorophyta</taxon>
        <taxon>Mamiellophyceae</taxon>
        <taxon>Mamiellales</taxon>
        <taxon>Bathycoccaceae</taxon>
        <taxon>Bathycoccus</taxon>
    </lineage>
</organism>
<feature type="compositionally biased region" description="Low complexity" evidence="1">
    <location>
        <begin position="753"/>
        <end position="766"/>
    </location>
</feature>
<feature type="domain" description="TNase-like" evidence="3">
    <location>
        <begin position="544"/>
        <end position="666"/>
    </location>
</feature>
<feature type="domain" description="TNase-like" evidence="3">
    <location>
        <begin position="339"/>
        <end position="514"/>
    </location>
</feature>
<accession>K8EAE9</accession>
<dbReference type="Proteomes" id="UP000198341">
    <property type="component" value="Chromosome 2"/>
</dbReference>
<dbReference type="PANTHER" id="PTHR12302:SF2">
    <property type="entry name" value="STAPHYLOCOCCAL NUCLEASE DOMAIN-CONTAINING PROTEIN 1"/>
    <property type="match status" value="1"/>
</dbReference>
<dbReference type="GeneID" id="19017259"/>
<dbReference type="Pfam" id="PF00565">
    <property type="entry name" value="SNase"/>
    <property type="match status" value="3"/>
</dbReference>
<dbReference type="GO" id="GO:0005634">
    <property type="term" value="C:nucleus"/>
    <property type="evidence" value="ECO:0007669"/>
    <property type="project" value="TreeGrafter"/>
</dbReference>
<dbReference type="GO" id="GO:0004518">
    <property type="term" value="F:nuclease activity"/>
    <property type="evidence" value="ECO:0007669"/>
    <property type="project" value="TreeGrafter"/>
</dbReference>
<dbReference type="KEGG" id="bpg:Bathy02g01450"/>
<feature type="compositionally biased region" description="Low complexity" evidence="1">
    <location>
        <begin position="774"/>
        <end position="784"/>
    </location>
</feature>
<name>K8EAE9_9CHLO</name>
<dbReference type="PROSITE" id="PS50830">
    <property type="entry name" value="TNASE_3"/>
    <property type="match status" value="4"/>
</dbReference>